<comment type="caution">
    <text evidence="2">The sequence shown here is derived from an EMBL/GenBank/DDBJ whole genome shotgun (WGS) entry which is preliminary data.</text>
</comment>
<dbReference type="EMBL" id="BMIK01000035">
    <property type="protein sequence ID" value="GGC49671.1"/>
    <property type="molecule type" value="Genomic_DNA"/>
</dbReference>
<gene>
    <name evidence="2" type="ORF">GCM10011386_47410</name>
</gene>
<protein>
    <submittedName>
        <fullName evidence="2">Uncharacterized protein</fullName>
    </submittedName>
</protein>
<reference evidence="3" key="1">
    <citation type="journal article" date="2019" name="Int. J. Syst. Evol. Microbiol.">
        <title>The Global Catalogue of Microorganisms (GCM) 10K type strain sequencing project: providing services to taxonomists for standard genome sequencing and annotation.</title>
        <authorList>
            <consortium name="The Broad Institute Genomics Platform"/>
            <consortium name="The Broad Institute Genome Sequencing Center for Infectious Disease"/>
            <person name="Wu L."/>
            <person name="Ma J."/>
        </authorList>
    </citation>
    <scope>NUCLEOTIDE SEQUENCE [LARGE SCALE GENOMIC DNA]</scope>
    <source>
        <strain evidence="3">CGMCC 1.15342</strain>
    </source>
</reference>
<sequence>MVMFNHVFRSRFLVLLLLSISIWACKKESATPYTDVDDPAVRQLLLTPASQRYYWHGDQKLFFNWNTEMYVVDIRGGADQLDPALASIGIEASYYRLQQDPSVARLILERSFLSALLSKLDNELEVLARYPGIRLVDQNDGISFITDEISIKFNNEMNTHDLIAFAEKYEMEYIDSTSYGNHLFRSRNRMRTLSIANFIQEHEQTVEWSSPNFVMLIQLWGTSATE</sequence>
<feature type="signal peptide" evidence="1">
    <location>
        <begin position="1"/>
        <end position="24"/>
    </location>
</feature>
<organism evidence="2 3">
    <name type="scientific">Parapedobacter defluvii</name>
    <dbReference type="NCBI Taxonomy" id="2045106"/>
    <lineage>
        <taxon>Bacteria</taxon>
        <taxon>Pseudomonadati</taxon>
        <taxon>Bacteroidota</taxon>
        <taxon>Sphingobacteriia</taxon>
        <taxon>Sphingobacteriales</taxon>
        <taxon>Sphingobacteriaceae</taxon>
        <taxon>Parapedobacter</taxon>
    </lineage>
</organism>
<dbReference type="Proteomes" id="UP000597338">
    <property type="component" value="Unassembled WGS sequence"/>
</dbReference>
<evidence type="ECO:0000256" key="1">
    <source>
        <dbReference type="SAM" id="SignalP"/>
    </source>
</evidence>
<evidence type="ECO:0000313" key="3">
    <source>
        <dbReference type="Proteomes" id="UP000597338"/>
    </source>
</evidence>
<proteinExistence type="predicted"/>
<feature type="chain" id="PRO_5046258135" evidence="1">
    <location>
        <begin position="25"/>
        <end position="226"/>
    </location>
</feature>
<evidence type="ECO:0000313" key="2">
    <source>
        <dbReference type="EMBL" id="GGC49671.1"/>
    </source>
</evidence>
<keyword evidence="1" id="KW-0732">Signal</keyword>
<accession>A0ABQ1MYU0</accession>
<keyword evidence="3" id="KW-1185">Reference proteome</keyword>
<name>A0ABQ1MYU0_9SPHI</name>